<proteinExistence type="predicted"/>
<reference evidence="3" key="1">
    <citation type="submission" date="2025-08" db="UniProtKB">
        <authorList>
            <consortium name="RefSeq"/>
        </authorList>
    </citation>
    <scope>IDENTIFICATION</scope>
</reference>
<dbReference type="RefSeq" id="WP_156924494.1">
    <property type="nucleotide sequence ID" value="NZ_KI519499.1"/>
</dbReference>
<evidence type="ECO:0000313" key="2">
    <source>
        <dbReference type="Proteomes" id="UP000675920"/>
    </source>
</evidence>
<feature type="transmembrane region" description="Helical" evidence="1">
    <location>
        <begin position="21"/>
        <end position="42"/>
    </location>
</feature>
<evidence type="ECO:0000256" key="1">
    <source>
        <dbReference type="SAM" id="Phobius"/>
    </source>
</evidence>
<keyword evidence="1" id="KW-0812">Transmembrane</keyword>
<protein>
    <submittedName>
        <fullName evidence="3">Uncharacterized protein</fullName>
    </submittedName>
</protein>
<dbReference type="Proteomes" id="UP000675920">
    <property type="component" value="Unplaced"/>
</dbReference>
<evidence type="ECO:0000313" key="3">
    <source>
        <dbReference type="RefSeq" id="WP_156924494.1"/>
    </source>
</evidence>
<dbReference type="AlphaFoldDB" id="A0A8B6XC81"/>
<keyword evidence="1" id="KW-0472">Membrane</keyword>
<keyword evidence="1" id="KW-1133">Transmembrane helix</keyword>
<organism evidence="2 3">
    <name type="scientific">Derxia gummosa DSM 723</name>
    <dbReference type="NCBI Taxonomy" id="1121388"/>
    <lineage>
        <taxon>Bacteria</taxon>
        <taxon>Pseudomonadati</taxon>
        <taxon>Pseudomonadota</taxon>
        <taxon>Betaproteobacteria</taxon>
        <taxon>Burkholderiales</taxon>
        <taxon>Alcaligenaceae</taxon>
        <taxon>Derxia</taxon>
    </lineage>
</organism>
<sequence length="155" mass="16319">MSRAVIIGRERARREICLSACLPPMIELALLLPIAAIGFVVWSRKRARLDALLLGAALDRVRRDTGREIGLMAGGKPAAPAMAGRGAAFVLWLAADGALRVERLRDARAASARADALTAAGCAARSGELVLSEWEPLELAGAGLARAARELLGDQ</sequence>
<name>A0A8B6XC81_9BURK</name>
<keyword evidence="2" id="KW-1185">Reference proteome</keyword>
<accession>A0A8B6XC81</accession>